<sequence length="98" mass="11505">MEVSGGRSYTSLREELHFSARLREERRLHIARSQTSATQGLLLTSLPQQRTCQTIRPAPSRRFVLNVRDRTLWTTDSRDLTSSWLKARMRKSKPLERH</sequence>
<organism evidence="1 2">
    <name type="scientific">Liparis tanakae</name>
    <name type="common">Tanaka's snailfish</name>
    <dbReference type="NCBI Taxonomy" id="230148"/>
    <lineage>
        <taxon>Eukaryota</taxon>
        <taxon>Metazoa</taxon>
        <taxon>Chordata</taxon>
        <taxon>Craniata</taxon>
        <taxon>Vertebrata</taxon>
        <taxon>Euteleostomi</taxon>
        <taxon>Actinopterygii</taxon>
        <taxon>Neopterygii</taxon>
        <taxon>Teleostei</taxon>
        <taxon>Neoteleostei</taxon>
        <taxon>Acanthomorphata</taxon>
        <taxon>Eupercaria</taxon>
        <taxon>Perciformes</taxon>
        <taxon>Cottioidei</taxon>
        <taxon>Cottales</taxon>
        <taxon>Liparidae</taxon>
        <taxon>Liparis</taxon>
    </lineage>
</organism>
<accession>A0A4Z2DYB4</accession>
<name>A0A4Z2DYB4_9TELE</name>
<protein>
    <submittedName>
        <fullName evidence="1">Uncharacterized protein</fullName>
    </submittedName>
</protein>
<dbReference type="EMBL" id="SRLO01027461">
    <property type="protein sequence ID" value="TNN21524.1"/>
    <property type="molecule type" value="Genomic_DNA"/>
</dbReference>
<proteinExistence type="predicted"/>
<evidence type="ECO:0000313" key="1">
    <source>
        <dbReference type="EMBL" id="TNN21524.1"/>
    </source>
</evidence>
<reference evidence="1 2" key="1">
    <citation type="submission" date="2019-03" db="EMBL/GenBank/DDBJ databases">
        <title>First draft genome of Liparis tanakae, snailfish: a comprehensive survey of snailfish specific genes.</title>
        <authorList>
            <person name="Kim W."/>
            <person name="Song I."/>
            <person name="Jeong J.-H."/>
            <person name="Kim D."/>
            <person name="Kim S."/>
            <person name="Ryu S."/>
            <person name="Song J.Y."/>
            <person name="Lee S.K."/>
        </authorList>
    </citation>
    <scope>NUCLEOTIDE SEQUENCE [LARGE SCALE GENOMIC DNA]</scope>
    <source>
        <tissue evidence="1">Muscle</tissue>
    </source>
</reference>
<keyword evidence="2" id="KW-1185">Reference proteome</keyword>
<gene>
    <name evidence="1" type="ORF">EYF80_068365</name>
</gene>
<evidence type="ECO:0000313" key="2">
    <source>
        <dbReference type="Proteomes" id="UP000314294"/>
    </source>
</evidence>
<comment type="caution">
    <text evidence="1">The sequence shown here is derived from an EMBL/GenBank/DDBJ whole genome shotgun (WGS) entry which is preliminary data.</text>
</comment>
<dbReference type="AlphaFoldDB" id="A0A4Z2DYB4"/>
<dbReference type="Proteomes" id="UP000314294">
    <property type="component" value="Unassembled WGS sequence"/>
</dbReference>